<organism evidence="1 2">
    <name type="scientific">Paractinoplanes ferrugineus</name>
    <dbReference type="NCBI Taxonomy" id="113564"/>
    <lineage>
        <taxon>Bacteria</taxon>
        <taxon>Bacillati</taxon>
        <taxon>Actinomycetota</taxon>
        <taxon>Actinomycetes</taxon>
        <taxon>Micromonosporales</taxon>
        <taxon>Micromonosporaceae</taxon>
        <taxon>Paractinoplanes</taxon>
    </lineage>
</organism>
<evidence type="ECO:0008006" key="3">
    <source>
        <dbReference type="Google" id="ProtNLM"/>
    </source>
</evidence>
<name>A0A919MD30_9ACTN</name>
<dbReference type="EMBL" id="BOMM01000014">
    <property type="protein sequence ID" value="GIE10144.1"/>
    <property type="molecule type" value="Genomic_DNA"/>
</dbReference>
<dbReference type="Proteomes" id="UP000598174">
    <property type="component" value="Unassembled WGS sequence"/>
</dbReference>
<sequence length="545" mass="58914">MREYALTDHQFRSLAEGGGSPDAIDLLAEAQLSGRRLRLLAIAENWDALPPALQDALSLVIQIDQTSPQAGLDLLRYPFLGACLAPLLAALPAVASRDQQAALQVAEQLGSLAAATAIAAGIPFEIVLTCSGRDLVLPRIGTAIGVGPAQVRVQFDGAIVMVGQTLELSIPADEPRCGWRPAHLVRLSNHTLEIVDTDPLRARFPEPPRDAFSSADRASFDRLVRDAWQILDDDQPEHVRAMRTALRALVPLRTPADAAQVSASVRGCFGAIGISVPGDPEVMAELLVHEFQHEKLGALLDLVDLCSDSDDRRYHAPWRPDARPAKALVQGVYAFAGVAGFWRARRSSFRYYSWREHVSYALDQLLGSGELTPVGVQFFRGLDATLASWRSEDPTPPVAQLHSAALHVAWRLTHYRPASDDIATIVATWPSKLPANSWAAPAVAESSISSEPAGLLDGRGAVNRDGTSEAERAILNGEPAYALSLLPSPGSDREWTAAAVALYSREGQAAIAYRRPDVLRAVFEQLEAQGQRPDLVALHTWLGSR</sequence>
<protein>
    <recommendedName>
        <fullName evidence="3">HEXXH motif-containing protein</fullName>
    </recommendedName>
</protein>
<evidence type="ECO:0000313" key="1">
    <source>
        <dbReference type="EMBL" id="GIE10144.1"/>
    </source>
</evidence>
<keyword evidence="2" id="KW-1185">Reference proteome</keyword>
<gene>
    <name evidence="1" type="ORF">Afe05nite_19840</name>
</gene>
<dbReference type="NCBIfam" id="TIGR04267">
    <property type="entry name" value="mod_HExxH"/>
    <property type="match status" value="1"/>
</dbReference>
<evidence type="ECO:0000313" key="2">
    <source>
        <dbReference type="Proteomes" id="UP000598174"/>
    </source>
</evidence>
<comment type="caution">
    <text evidence="1">The sequence shown here is derived from an EMBL/GenBank/DDBJ whole genome shotgun (WGS) entry which is preliminary data.</text>
</comment>
<dbReference type="InterPro" id="IPR026337">
    <property type="entry name" value="AKG_HExxH"/>
</dbReference>
<accession>A0A919MD30</accession>
<proteinExistence type="predicted"/>
<reference evidence="1" key="1">
    <citation type="submission" date="2021-01" db="EMBL/GenBank/DDBJ databases">
        <title>Whole genome shotgun sequence of Actinoplanes ferrugineus NBRC 15555.</title>
        <authorList>
            <person name="Komaki H."/>
            <person name="Tamura T."/>
        </authorList>
    </citation>
    <scope>NUCLEOTIDE SEQUENCE</scope>
    <source>
        <strain evidence="1">NBRC 15555</strain>
    </source>
</reference>
<dbReference type="AlphaFoldDB" id="A0A919MD30"/>
<dbReference type="RefSeq" id="WP_203816714.1">
    <property type="nucleotide sequence ID" value="NZ_BAAABP010000007.1"/>
</dbReference>